<comment type="caution">
    <text evidence="3">The sequence shown here is derived from an EMBL/GenBank/DDBJ whole genome shotgun (WGS) entry which is preliminary data.</text>
</comment>
<protein>
    <recommendedName>
        <fullName evidence="2">DUF559 domain-containing protein</fullName>
    </recommendedName>
</protein>
<evidence type="ECO:0000256" key="1">
    <source>
        <dbReference type="SAM" id="MobiDB-lite"/>
    </source>
</evidence>
<dbReference type="InterPro" id="IPR011335">
    <property type="entry name" value="Restrct_endonuc-II-like"/>
</dbReference>
<feature type="region of interest" description="Disordered" evidence="1">
    <location>
        <begin position="258"/>
        <end position="297"/>
    </location>
</feature>
<evidence type="ECO:0000259" key="2">
    <source>
        <dbReference type="Pfam" id="PF04480"/>
    </source>
</evidence>
<dbReference type="Pfam" id="PF04480">
    <property type="entry name" value="DUF559"/>
    <property type="match status" value="1"/>
</dbReference>
<gene>
    <name evidence="3" type="ORF">GCM10023186_41270</name>
</gene>
<keyword evidence="4" id="KW-1185">Reference proteome</keyword>
<reference evidence="4" key="1">
    <citation type="journal article" date="2019" name="Int. J. Syst. Evol. Microbiol.">
        <title>The Global Catalogue of Microorganisms (GCM) 10K type strain sequencing project: providing services to taxonomists for standard genome sequencing and annotation.</title>
        <authorList>
            <consortium name="The Broad Institute Genomics Platform"/>
            <consortium name="The Broad Institute Genome Sequencing Center for Infectious Disease"/>
            <person name="Wu L."/>
            <person name="Ma J."/>
        </authorList>
    </citation>
    <scope>NUCLEOTIDE SEQUENCE [LARGE SCALE GENOMIC DNA]</scope>
    <source>
        <strain evidence="4">JCM 17924</strain>
    </source>
</reference>
<dbReference type="InterPro" id="IPR007569">
    <property type="entry name" value="DUF559"/>
</dbReference>
<feature type="domain" description="DUF559" evidence="2">
    <location>
        <begin position="29"/>
        <end position="113"/>
    </location>
</feature>
<accession>A0ABP8JJR7</accession>
<proteinExistence type="predicted"/>
<sequence length="297" mass="33169">MGVRGLKWTVPNNHRFTISHTTMLTLAELTAKADAMRQCPTFSEGRAYDSLLGGPAFENQVVFGFYILDFVIPSKLLIIEIDGESHLAQREHDQKRDAFCVALGLKVLRIPNRLANTAAYEASLYPDVEGYARKWEKAQRTAARKQARIETKHATPTRVRKQRLAADKAATEAKRVQRIQAVQALPADASFKEVRAALDFAAPSRGCKKKKTPENREARIAAGIARQAEKKAKRAAKLKANPKPRFVKPYGTLTTLTKTQVEAGRTENGGFTREQLASWGVPWPPPKGWKKRLTEQP</sequence>
<dbReference type="PANTHER" id="PTHR38590:SF1">
    <property type="entry name" value="BLL0828 PROTEIN"/>
    <property type="match status" value="1"/>
</dbReference>
<dbReference type="EMBL" id="BAABHA010000015">
    <property type="protein sequence ID" value="GAA4391705.1"/>
    <property type="molecule type" value="Genomic_DNA"/>
</dbReference>
<evidence type="ECO:0000313" key="3">
    <source>
        <dbReference type="EMBL" id="GAA4391705.1"/>
    </source>
</evidence>
<dbReference type="InterPro" id="IPR047216">
    <property type="entry name" value="Endonuclease_DUF559_bact"/>
</dbReference>
<dbReference type="PANTHER" id="PTHR38590">
    <property type="entry name" value="BLL0828 PROTEIN"/>
    <property type="match status" value="1"/>
</dbReference>
<name>A0ABP8JJR7_9BACT</name>
<organism evidence="3 4">
    <name type="scientific">Hymenobacter koreensis</name>
    <dbReference type="NCBI Taxonomy" id="1084523"/>
    <lineage>
        <taxon>Bacteria</taxon>
        <taxon>Pseudomonadati</taxon>
        <taxon>Bacteroidota</taxon>
        <taxon>Cytophagia</taxon>
        <taxon>Cytophagales</taxon>
        <taxon>Hymenobacteraceae</taxon>
        <taxon>Hymenobacter</taxon>
    </lineage>
</organism>
<dbReference type="Gene3D" id="3.40.960.10">
    <property type="entry name" value="VSR Endonuclease"/>
    <property type="match status" value="1"/>
</dbReference>
<dbReference type="SUPFAM" id="SSF52980">
    <property type="entry name" value="Restriction endonuclease-like"/>
    <property type="match status" value="1"/>
</dbReference>
<dbReference type="Proteomes" id="UP001500454">
    <property type="component" value="Unassembled WGS sequence"/>
</dbReference>
<evidence type="ECO:0000313" key="4">
    <source>
        <dbReference type="Proteomes" id="UP001500454"/>
    </source>
</evidence>